<evidence type="ECO:0000256" key="2">
    <source>
        <dbReference type="ARBA" id="ARBA00023121"/>
    </source>
</evidence>
<evidence type="ECO:0000256" key="3">
    <source>
        <dbReference type="SAM" id="MobiDB-lite"/>
    </source>
</evidence>
<dbReference type="Proteomes" id="UP000823674">
    <property type="component" value="Chromosome A03"/>
</dbReference>
<organism evidence="5 6">
    <name type="scientific">Brassica rapa subsp. trilocularis</name>
    <dbReference type="NCBI Taxonomy" id="1813537"/>
    <lineage>
        <taxon>Eukaryota</taxon>
        <taxon>Viridiplantae</taxon>
        <taxon>Streptophyta</taxon>
        <taxon>Embryophyta</taxon>
        <taxon>Tracheophyta</taxon>
        <taxon>Spermatophyta</taxon>
        <taxon>Magnoliopsida</taxon>
        <taxon>eudicotyledons</taxon>
        <taxon>Gunneridae</taxon>
        <taxon>Pentapetalae</taxon>
        <taxon>rosids</taxon>
        <taxon>malvids</taxon>
        <taxon>Brassicales</taxon>
        <taxon>Brassicaceae</taxon>
        <taxon>Brassiceae</taxon>
        <taxon>Brassica</taxon>
    </lineage>
</organism>
<dbReference type="InterPro" id="IPR035984">
    <property type="entry name" value="Acyl-CoA-binding_sf"/>
</dbReference>
<dbReference type="PROSITE" id="PS51228">
    <property type="entry name" value="ACB_2"/>
    <property type="match status" value="1"/>
</dbReference>
<comment type="caution">
    <text evidence="5">The sequence shown here is derived from an EMBL/GenBank/DDBJ whole genome shotgun (WGS) entry which is preliminary data.</text>
</comment>
<dbReference type="Pfam" id="PF00887">
    <property type="entry name" value="ACBP"/>
    <property type="match status" value="1"/>
</dbReference>
<evidence type="ECO:0000259" key="4">
    <source>
        <dbReference type="PROSITE" id="PS51228"/>
    </source>
</evidence>
<dbReference type="InterPro" id="IPR000582">
    <property type="entry name" value="Acyl-CoA-binding_protein"/>
</dbReference>
<dbReference type="PANTHER" id="PTHR23310:SF112">
    <property type="entry name" value="GENOME ASSEMBLY, CHROMOSOME: A03"/>
    <property type="match status" value="1"/>
</dbReference>
<evidence type="ECO:0000313" key="6">
    <source>
        <dbReference type="Proteomes" id="UP000823674"/>
    </source>
</evidence>
<feature type="region of interest" description="Disordered" evidence="3">
    <location>
        <begin position="258"/>
        <end position="283"/>
    </location>
</feature>
<keyword evidence="6" id="KW-1185">Reference proteome</keyword>
<sequence length="448" mass="49339">MVCLPISSNGLMKRPIECFIEPKEKAALMHKEPGATWAKGISVNRNSQILSISALLILSHRIMEFFLEMLLTAVAAVLFSFLVAKLVSVSMVGNSGGVVNDQAEETEIGVVAVEEELCSGLKVDAPVVQSERRLGAVVVDENVERVDRFGSEADRVVDEVKEGTKGEDWVVKSDESSAAGSPENVIAEEMMVCGEDKQRDSAEELILRTVGAESTASVSLENVRAEEIMIGGEEVRSEEDVISEEVVVTESVEVSVEESNTVEETEHKMELNTEEGEQNEEKEELSIVEDDDDWEGIERSELEKAFAATSSLLEVSGKAEEVGDEVKMELYGLYKIATEGSCRETQPMAIMVSARAKWNAWQKLGNMSQEEAMEKYLALVSKEIPRLMNTVGKIPVLPPNSGSLEDPTTLGTTGVAFSENGKTNCAMISLRQRFLYFSFQHSFIYFFF</sequence>
<evidence type="ECO:0000313" key="5">
    <source>
        <dbReference type="EMBL" id="KAG5407006.1"/>
    </source>
</evidence>
<dbReference type="Gene3D" id="1.20.80.10">
    <property type="match status" value="1"/>
</dbReference>
<feature type="domain" description="ACB" evidence="4">
    <location>
        <begin position="302"/>
        <end position="389"/>
    </location>
</feature>
<dbReference type="PANTHER" id="PTHR23310">
    <property type="entry name" value="ACYL-COA-BINDING PROTEIN, ACBP"/>
    <property type="match status" value="1"/>
</dbReference>
<feature type="compositionally biased region" description="Acidic residues" evidence="3">
    <location>
        <begin position="272"/>
        <end position="283"/>
    </location>
</feature>
<accession>A0ABQ7N9X8</accession>
<reference evidence="5 6" key="1">
    <citation type="submission" date="2021-03" db="EMBL/GenBank/DDBJ databases">
        <authorList>
            <person name="King G.J."/>
            <person name="Bancroft I."/>
            <person name="Baten A."/>
            <person name="Bloomfield J."/>
            <person name="Borpatragohain P."/>
            <person name="He Z."/>
            <person name="Irish N."/>
            <person name="Irwin J."/>
            <person name="Liu K."/>
            <person name="Mauleon R.P."/>
            <person name="Moore J."/>
            <person name="Morris R."/>
            <person name="Ostergaard L."/>
            <person name="Wang B."/>
            <person name="Wells R."/>
        </authorList>
    </citation>
    <scope>NUCLEOTIDE SEQUENCE [LARGE SCALE GENOMIC DNA]</scope>
    <source>
        <strain evidence="5">R-o-18</strain>
        <tissue evidence="5">Leaf</tissue>
    </source>
</reference>
<gene>
    <name evidence="5" type="primary">A03p059400.1_BraROA</name>
    <name evidence="5" type="ORF">IGI04_013125</name>
</gene>
<protein>
    <recommendedName>
        <fullName evidence="4">ACB domain-containing protein</fullName>
    </recommendedName>
</protein>
<comment type="similarity">
    <text evidence="1">Belongs to the ACBP family.</text>
</comment>
<proteinExistence type="inferred from homology"/>
<evidence type="ECO:0000256" key="1">
    <source>
        <dbReference type="ARBA" id="ARBA00005567"/>
    </source>
</evidence>
<dbReference type="EMBL" id="JADBGQ010000003">
    <property type="protein sequence ID" value="KAG5407006.1"/>
    <property type="molecule type" value="Genomic_DNA"/>
</dbReference>
<keyword evidence="2" id="KW-0446">Lipid-binding</keyword>
<name>A0ABQ7N9X8_BRACM</name>
<dbReference type="PRINTS" id="PR00689">
    <property type="entry name" value="ACOABINDINGP"/>
</dbReference>
<dbReference type="SUPFAM" id="SSF47027">
    <property type="entry name" value="Acyl-CoA binding protein"/>
    <property type="match status" value="1"/>
</dbReference>
<dbReference type="InterPro" id="IPR014352">
    <property type="entry name" value="FERM/acyl-CoA-bd_prot_sf"/>
</dbReference>